<dbReference type="Proteomes" id="UP000193642">
    <property type="component" value="Unassembled WGS sequence"/>
</dbReference>
<reference evidence="2 3" key="1">
    <citation type="submission" date="2016-07" db="EMBL/GenBank/DDBJ databases">
        <title>Pervasive Adenine N6-methylation of Active Genes in Fungi.</title>
        <authorList>
            <consortium name="DOE Joint Genome Institute"/>
            <person name="Mondo S.J."/>
            <person name="Dannebaum R.O."/>
            <person name="Kuo R.C."/>
            <person name="Labutti K."/>
            <person name="Haridas S."/>
            <person name="Kuo A."/>
            <person name="Salamov A."/>
            <person name="Ahrendt S.R."/>
            <person name="Lipzen A."/>
            <person name="Sullivan W."/>
            <person name="Andreopoulos W.B."/>
            <person name="Clum A."/>
            <person name="Lindquist E."/>
            <person name="Daum C."/>
            <person name="Ramamoorthy G.K."/>
            <person name="Gryganskyi A."/>
            <person name="Culley D."/>
            <person name="Magnuson J.K."/>
            <person name="James T.Y."/>
            <person name="O'Malley M.A."/>
            <person name="Stajich J.E."/>
            <person name="Spatafora J.W."/>
            <person name="Visel A."/>
            <person name="Grigoriev I.V."/>
        </authorList>
    </citation>
    <scope>NUCLEOTIDE SEQUENCE [LARGE SCALE GENOMIC DNA]</scope>
    <source>
        <strain evidence="2 3">JEL800</strain>
    </source>
</reference>
<evidence type="ECO:0000313" key="2">
    <source>
        <dbReference type="EMBL" id="ORY46530.1"/>
    </source>
</evidence>
<feature type="compositionally biased region" description="Pro residues" evidence="1">
    <location>
        <begin position="41"/>
        <end position="54"/>
    </location>
</feature>
<proteinExistence type="predicted"/>
<protein>
    <submittedName>
        <fullName evidence="2">Uncharacterized protein</fullName>
    </submittedName>
</protein>
<feature type="region of interest" description="Disordered" evidence="1">
    <location>
        <begin position="41"/>
        <end position="70"/>
    </location>
</feature>
<sequence>MWCLVGARKQPVWNLLFRQGQSMPTGQQCYKDMINACPVPVPNTPAPAPGPGQGPNPNQGPNQVNQGPGGWTDTSRRCGYSWDDANRSCGTVCWDRDNQCPNGMKCYKDLVNTCGVAGNSGFGSGPISGGQSGSGPVYGGGQGAVVQNTCNFGNWMCGSDGITLYQCGYVQGNVLSWRQHSQCQQGTRCVTGSFVGCN</sequence>
<feature type="compositionally biased region" description="Low complexity" evidence="1">
    <location>
        <begin position="55"/>
        <end position="66"/>
    </location>
</feature>
<evidence type="ECO:0000256" key="1">
    <source>
        <dbReference type="SAM" id="MobiDB-lite"/>
    </source>
</evidence>
<gene>
    <name evidence="2" type="ORF">BCR33DRAFT_130509</name>
</gene>
<accession>A0A1Y2CHL4</accession>
<name>A0A1Y2CHL4_9FUNG</name>
<organism evidence="2 3">
    <name type="scientific">Rhizoclosmatium globosum</name>
    <dbReference type="NCBI Taxonomy" id="329046"/>
    <lineage>
        <taxon>Eukaryota</taxon>
        <taxon>Fungi</taxon>
        <taxon>Fungi incertae sedis</taxon>
        <taxon>Chytridiomycota</taxon>
        <taxon>Chytridiomycota incertae sedis</taxon>
        <taxon>Chytridiomycetes</taxon>
        <taxon>Chytridiales</taxon>
        <taxon>Chytriomycetaceae</taxon>
        <taxon>Rhizoclosmatium</taxon>
    </lineage>
</organism>
<dbReference type="EMBL" id="MCGO01000016">
    <property type="protein sequence ID" value="ORY46530.1"/>
    <property type="molecule type" value="Genomic_DNA"/>
</dbReference>
<keyword evidence="3" id="KW-1185">Reference proteome</keyword>
<evidence type="ECO:0000313" key="3">
    <source>
        <dbReference type="Proteomes" id="UP000193642"/>
    </source>
</evidence>
<dbReference type="AlphaFoldDB" id="A0A1Y2CHL4"/>
<comment type="caution">
    <text evidence="2">The sequence shown here is derived from an EMBL/GenBank/DDBJ whole genome shotgun (WGS) entry which is preliminary data.</text>
</comment>
<dbReference type="OrthoDB" id="2174223at2759"/>